<proteinExistence type="predicted"/>
<dbReference type="Proteomes" id="UP000649573">
    <property type="component" value="Unassembled WGS sequence"/>
</dbReference>
<dbReference type="RefSeq" id="WP_189252889.1">
    <property type="nucleotide sequence ID" value="NZ_BMRE01000003.1"/>
</dbReference>
<gene>
    <name evidence="2" type="ORF">GCM10010178_15580</name>
</gene>
<evidence type="ECO:0000313" key="3">
    <source>
        <dbReference type="Proteomes" id="UP000649573"/>
    </source>
</evidence>
<evidence type="ECO:0000259" key="1">
    <source>
        <dbReference type="Pfam" id="PF12697"/>
    </source>
</evidence>
<dbReference type="InterPro" id="IPR029058">
    <property type="entry name" value="AB_hydrolase_fold"/>
</dbReference>
<dbReference type="EMBL" id="BMRE01000003">
    <property type="protein sequence ID" value="GGU24251.1"/>
    <property type="molecule type" value="Genomic_DNA"/>
</dbReference>
<dbReference type="Pfam" id="PF12697">
    <property type="entry name" value="Abhydrolase_6"/>
    <property type="match status" value="1"/>
</dbReference>
<accession>A0ABQ2UDU8</accession>
<keyword evidence="3" id="KW-1185">Reference proteome</keyword>
<dbReference type="Gene3D" id="3.40.50.1820">
    <property type="entry name" value="alpha/beta hydrolase"/>
    <property type="match status" value="1"/>
</dbReference>
<dbReference type="InterPro" id="IPR000073">
    <property type="entry name" value="AB_hydrolase_1"/>
</dbReference>
<sequence>MTLALTRLAGAEDSERLLVVGPSLGTSVALLWRDCARALSGFEVIGWDLPGHGSGTPAAEPFTVQDIADELTGRVEALAGGRPVAYAGVSFGGAVGFELATRAGSPFETLVCIGAAPRIGEPAMWRERAALVRRAGTPVMVEGSAQRWFAPGFVERAPQVAGALLRALADADQESYALACEALGRYRAGDAVKPVRVLVGEHDVVVSPETADRVLAGCGHLPPAEDPAGVAAVLIEEMRCPTTTA</sequence>
<organism evidence="2 3">
    <name type="scientific">Lentzea flava</name>
    <dbReference type="NCBI Taxonomy" id="103732"/>
    <lineage>
        <taxon>Bacteria</taxon>
        <taxon>Bacillati</taxon>
        <taxon>Actinomycetota</taxon>
        <taxon>Actinomycetes</taxon>
        <taxon>Pseudonocardiales</taxon>
        <taxon>Pseudonocardiaceae</taxon>
        <taxon>Lentzea</taxon>
    </lineage>
</organism>
<name>A0ABQ2UDU8_9PSEU</name>
<protein>
    <recommendedName>
        <fullName evidence="1">AB hydrolase-1 domain-containing protein</fullName>
    </recommendedName>
</protein>
<comment type="caution">
    <text evidence="2">The sequence shown here is derived from an EMBL/GenBank/DDBJ whole genome shotgun (WGS) entry which is preliminary data.</text>
</comment>
<dbReference type="SUPFAM" id="SSF53474">
    <property type="entry name" value="alpha/beta-Hydrolases"/>
    <property type="match status" value="1"/>
</dbReference>
<feature type="domain" description="AB hydrolase-1" evidence="1">
    <location>
        <begin position="29"/>
        <end position="233"/>
    </location>
</feature>
<evidence type="ECO:0000313" key="2">
    <source>
        <dbReference type="EMBL" id="GGU24251.1"/>
    </source>
</evidence>
<reference evidence="3" key="1">
    <citation type="journal article" date="2019" name="Int. J. Syst. Evol. Microbiol.">
        <title>The Global Catalogue of Microorganisms (GCM) 10K type strain sequencing project: providing services to taxonomists for standard genome sequencing and annotation.</title>
        <authorList>
            <consortium name="The Broad Institute Genomics Platform"/>
            <consortium name="The Broad Institute Genome Sequencing Center for Infectious Disease"/>
            <person name="Wu L."/>
            <person name="Ma J."/>
        </authorList>
    </citation>
    <scope>NUCLEOTIDE SEQUENCE [LARGE SCALE GENOMIC DNA]</scope>
    <source>
        <strain evidence="3">JCM 3296</strain>
    </source>
</reference>